<gene>
    <name evidence="1" type="ORF">MNB_SUP05-SYMBIONT-7-696</name>
</gene>
<dbReference type="EMBL" id="FPIA01000065">
    <property type="protein sequence ID" value="SFV88614.1"/>
    <property type="molecule type" value="Genomic_DNA"/>
</dbReference>
<proteinExistence type="predicted"/>
<name>A0A1W1E3R6_9ZZZZ</name>
<reference evidence="1" key="1">
    <citation type="submission" date="2016-10" db="EMBL/GenBank/DDBJ databases">
        <authorList>
            <person name="de Groot N.N."/>
        </authorList>
    </citation>
    <scope>NUCLEOTIDE SEQUENCE</scope>
</reference>
<accession>A0A1W1E3R6</accession>
<dbReference type="AlphaFoldDB" id="A0A1W1E3R6"/>
<evidence type="ECO:0000313" key="1">
    <source>
        <dbReference type="EMBL" id="SFV88614.1"/>
    </source>
</evidence>
<organism evidence="1">
    <name type="scientific">hydrothermal vent metagenome</name>
    <dbReference type="NCBI Taxonomy" id="652676"/>
    <lineage>
        <taxon>unclassified sequences</taxon>
        <taxon>metagenomes</taxon>
        <taxon>ecological metagenomes</taxon>
    </lineage>
</organism>
<protein>
    <submittedName>
        <fullName evidence="1">Uncharacterized protein</fullName>
    </submittedName>
</protein>
<sequence>MKIETYGRQGNNLSQEVGKSVNKVLFVFDADFFIDDKTCGGLENSKECIARLITDLDWDIDVDYYIFDKNLDDFIIKTLSKEEQNCFKNFEKCLKIEVKNKNKKISTCIYKKLYPQTPYDFSHPNFDTLKQKLTHLFQ</sequence>